<organism evidence="8 9">
    <name type="scientific">Anopheles albimanus</name>
    <name type="common">New world malaria mosquito</name>
    <dbReference type="NCBI Taxonomy" id="7167"/>
    <lineage>
        <taxon>Eukaryota</taxon>
        <taxon>Metazoa</taxon>
        <taxon>Ecdysozoa</taxon>
        <taxon>Arthropoda</taxon>
        <taxon>Hexapoda</taxon>
        <taxon>Insecta</taxon>
        <taxon>Pterygota</taxon>
        <taxon>Neoptera</taxon>
        <taxon>Endopterygota</taxon>
        <taxon>Diptera</taxon>
        <taxon>Nematocera</taxon>
        <taxon>Culicoidea</taxon>
        <taxon>Culicidae</taxon>
        <taxon>Anophelinae</taxon>
        <taxon>Anopheles</taxon>
    </lineage>
</organism>
<protein>
    <recommendedName>
        <fullName evidence="7">C2H2-type domain-containing protein</fullName>
    </recommendedName>
</protein>
<dbReference type="InterPro" id="IPR036236">
    <property type="entry name" value="Znf_C2H2_sf"/>
</dbReference>
<reference evidence="8 9" key="1">
    <citation type="journal article" date="2017" name="G3 (Bethesda)">
        <title>The Physical Genome Mapping of Anopheles albimanus Corrected Scaffold Misassemblies and Identified Interarm Rearrangements in Genus Anopheles.</title>
        <authorList>
            <person name="Artemov G.N."/>
            <person name="Peery A.N."/>
            <person name="Jiang X."/>
            <person name="Tu Z."/>
            <person name="Stegniy V.N."/>
            <person name="Sharakhova M.V."/>
            <person name="Sharakhov I.V."/>
        </authorList>
    </citation>
    <scope>NUCLEOTIDE SEQUENCE [LARGE SCALE GENOMIC DNA]</scope>
    <source>
        <strain evidence="8 9">ALBI9_A</strain>
    </source>
</reference>
<dbReference type="InterPro" id="IPR013087">
    <property type="entry name" value="Znf_C2H2_type"/>
</dbReference>
<dbReference type="InterPro" id="IPR050527">
    <property type="entry name" value="Snail/Krueppel_Znf"/>
</dbReference>
<dbReference type="PANTHER" id="PTHR24388">
    <property type="entry name" value="ZINC FINGER PROTEIN"/>
    <property type="match status" value="1"/>
</dbReference>
<reference evidence="8" key="2">
    <citation type="submission" date="2022-08" db="UniProtKB">
        <authorList>
            <consortium name="EnsemblMetazoa"/>
        </authorList>
    </citation>
    <scope>IDENTIFICATION</scope>
    <source>
        <strain evidence="8">STECLA/ALBI9_A</strain>
    </source>
</reference>
<dbReference type="GO" id="GO:0000978">
    <property type="term" value="F:RNA polymerase II cis-regulatory region sequence-specific DNA binding"/>
    <property type="evidence" value="ECO:0007669"/>
    <property type="project" value="TreeGrafter"/>
</dbReference>
<keyword evidence="9" id="KW-1185">Reference proteome</keyword>
<keyword evidence="4" id="KW-0862">Zinc</keyword>
<name>A0A182F417_ANOAL</name>
<evidence type="ECO:0000259" key="7">
    <source>
        <dbReference type="PROSITE" id="PS50157"/>
    </source>
</evidence>
<dbReference type="VEuPathDB" id="VectorBase:AALB20_031208"/>
<dbReference type="EnsemblMetazoa" id="AALB001207-RA">
    <property type="protein sequence ID" value="AALB001207-PA"/>
    <property type="gene ID" value="AALB001207"/>
</dbReference>
<dbReference type="FunFam" id="3.30.160.60:FF:003565">
    <property type="match status" value="1"/>
</dbReference>
<evidence type="ECO:0000256" key="6">
    <source>
        <dbReference type="ARBA" id="ARBA00037948"/>
    </source>
</evidence>
<sequence>HALRHEDTGKKYKCDQCDFASRIPGHLKRHLLVHSGQKPFCCPHCDYSCNNIENLRKHVISTSKHVGKYLYECKLCAQESPQATFGTNFQKEYKTHLEERHKLSSEEAAEAAKL</sequence>
<dbReference type="PROSITE" id="PS50157">
    <property type="entry name" value="ZINC_FINGER_C2H2_2"/>
    <property type="match status" value="1"/>
</dbReference>
<evidence type="ECO:0000256" key="3">
    <source>
        <dbReference type="ARBA" id="ARBA00022771"/>
    </source>
</evidence>
<dbReference type="Proteomes" id="UP000069272">
    <property type="component" value="Chromosome 2L"/>
</dbReference>
<dbReference type="SMART" id="SM00355">
    <property type="entry name" value="ZnF_C2H2"/>
    <property type="match status" value="3"/>
</dbReference>
<dbReference type="STRING" id="7167.A0A182F417"/>
<dbReference type="PANTHER" id="PTHR24388:SF102">
    <property type="entry name" value="ZINC FINGER PROTEIN 407"/>
    <property type="match status" value="1"/>
</dbReference>
<dbReference type="Pfam" id="PF13909">
    <property type="entry name" value="zf-H2C2_5"/>
    <property type="match status" value="1"/>
</dbReference>
<feature type="domain" description="C2H2-type" evidence="7">
    <location>
        <begin position="12"/>
        <end position="39"/>
    </location>
</feature>
<keyword evidence="2" id="KW-0677">Repeat</keyword>
<proteinExistence type="inferred from homology"/>
<dbReference type="GO" id="GO:0000981">
    <property type="term" value="F:DNA-binding transcription factor activity, RNA polymerase II-specific"/>
    <property type="evidence" value="ECO:0007669"/>
    <property type="project" value="TreeGrafter"/>
</dbReference>
<dbReference type="SUPFAM" id="SSF57667">
    <property type="entry name" value="beta-beta-alpha zinc fingers"/>
    <property type="match status" value="1"/>
</dbReference>
<dbReference type="Gene3D" id="3.30.160.60">
    <property type="entry name" value="Classic Zinc Finger"/>
    <property type="match status" value="2"/>
</dbReference>
<dbReference type="VEuPathDB" id="VectorBase:AALB001207"/>
<dbReference type="AlphaFoldDB" id="A0A182F417"/>
<evidence type="ECO:0000256" key="1">
    <source>
        <dbReference type="ARBA" id="ARBA00022723"/>
    </source>
</evidence>
<evidence type="ECO:0000256" key="4">
    <source>
        <dbReference type="ARBA" id="ARBA00022833"/>
    </source>
</evidence>
<keyword evidence="5" id="KW-0539">Nucleus</keyword>
<evidence type="ECO:0000256" key="5">
    <source>
        <dbReference type="ARBA" id="ARBA00023242"/>
    </source>
</evidence>
<dbReference type="GO" id="GO:0008270">
    <property type="term" value="F:zinc ion binding"/>
    <property type="evidence" value="ECO:0007669"/>
    <property type="project" value="UniProtKB-KW"/>
</dbReference>
<keyword evidence="1" id="KW-0479">Metal-binding</keyword>
<keyword evidence="3" id="KW-0863">Zinc-finger</keyword>
<accession>A0A182F417</accession>
<evidence type="ECO:0000313" key="9">
    <source>
        <dbReference type="Proteomes" id="UP000069272"/>
    </source>
</evidence>
<evidence type="ECO:0000256" key="2">
    <source>
        <dbReference type="ARBA" id="ARBA00022737"/>
    </source>
</evidence>
<evidence type="ECO:0000313" key="8">
    <source>
        <dbReference type="EnsemblMetazoa" id="AALB001207-PA"/>
    </source>
</evidence>
<comment type="similarity">
    <text evidence="6">Belongs to the snail C2H2-type zinc-finger protein family.</text>
</comment>